<proteinExistence type="predicted"/>
<evidence type="ECO:0000313" key="2">
    <source>
        <dbReference type="EMBL" id="KAG9244426.1"/>
    </source>
</evidence>
<sequence>MPSRDPTTSMDSTNGNPLAAASSLRTKSRRLPHPRAVSETHDSARVARPGSLSLDTNVRSVSGSDASSPHTLKHSSRRIGVPDLPPTPPIHSRHSSGNKQPGANLSANTSTPETPTHNSPPTPDVTPPRNMPPLAFRPPVNDRYPSATSRTDSFKTAREDPCSSDEEDTLPTLRPNLCLAQLSNNGVPLAAERSRRRKEVGLGLGLESDSTVTPRPSGDIQPEFVVFDGEWESPEMSEVEREWDDNLMRNVTVRKRPAQRLHLAPAIPTFEVLEGDIMSPTNATKVVKDLPLQERIVKHRLERDLENYRGQAHIPNSRSPTTFDIQRASAMSARSVTSSSTVIEAMVVDAPPTRRKLLRRSRKQGELRDFSFGQSMTESPPKSAVSIESSDQAPQKFIRISEKRHKSMLSNGTTNTASSNGRSRKEVLGSGAIPVVVIPSRGSSSKSSKPPSLRSTSSRKTKRSNSLGSAPISQSSKFNDPGYFGAAARKRTQSESAGSGHSVHAIDFTPTIPARRSSLSAPTSRNTSRAGSLTTESLKAHNLMQEKLQVAPKPEPVHKTDSHTGSAQNSRLYVDHNGDPFFGKRLSAQATPFSQASYETAGTAAEVSEAMAVSLHQHRNKSLVVVNQLSSSRPVPQQQPAIRPRIETSQPKASLNGSAAPITAPQATNPMDEVDSPLRNPRAPPEPPAIKFIPPTPAALTPGQEEDRQLGYEAEPAISESMPKRGLSLVRRALSNSRRSSESSVQTVSLLQRTFSLTGRRRGMDESTQTSKAVASHSTLYPSVEDRPADSTKLHPFWRPAHFWDDLEDHNGSGDDEFGRSPIIDNRSQPPKRGLSGKLKRTFAIVPIQDDESDDHRYFTTERRVVKRTSSGRIGVVKRRSSPTLRRVQAGAPRSLPGEERFGYGFKEGNGGRMLTIPGIGVRVEYIGFSGMKRRLSERRREERSEKLRASISTPRNVHSGVDDVLRRRE</sequence>
<feature type="compositionally biased region" description="Basic and acidic residues" evidence="1">
    <location>
        <begin position="939"/>
        <end position="949"/>
    </location>
</feature>
<feature type="compositionally biased region" description="Basic and acidic residues" evidence="1">
    <location>
        <begin position="961"/>
        <end position="970"/>
    </location>
</feature>
<feature type="compositionally biased region" description="Pro residues" evidence="1">
    <location>
        <begin position="118"/>
        <end position="131"/>
    </location>
</feature>
<feature type="compositionally biased region" description="Polar residues" evidence="1">
    <location>
        <begin position="1"/>
        <end position="16"/>
    </location>
</feature>
<feature type="region of interest" description="Disordered" evidence="1">
    <location>
        <begin position="629"/>
        <end position="703"/>
    </location>
</feature>
<feature type="region of interest" description="Disordered" evidence="1">
    <location>
        <begin position="551"/>
        <end position="572"/>
    </location>
</feature>
<comment type="caution">
    <text evidence="2">The sequence shown here is derived from an EMBL/GenBank/DDBJ whole genome shotgun (WGS) entry which is preliminary data.</text>
</comment>
<keyword evidence="3" id="KW-1185">Reference proteome</keyword>
<feature type="compositionally biased region" description="Basic and acidic residues" evidence="1">
    <location>
        <begin position="36"/>
        <end position="45"/>
    </location>
</feature>
<organism evidence="2 3">
    <name type="scientific">Calycina marina</name>
    <dbReference type="NCBI Taxonomy" id="1763456"/>
    <lineage>
        <taxon>Eukaryota</taxon>
        <taxon>Fungi</taxon>
        <taxon>Dikarya</taxon>
        <taxon>Ascomycota</taxon>
        <taxon>Pezizomycotina</taxon>
        <taxon>Leotiomycetes</taxon>
        <taxon>Helotiales</taxon>
        <taxon>Pezizellaceae</taxon>
        <taxon>Calycina</taxon>
    </lineage>
</organism>
<feature type="compositionally biased region" description="Polar residues" evidence="1">
    <location>
        <begin position="647"/>
        <end position="657"/>
    </location>
</feature>
<accession>A0A9P8CGG6</accession>
<feature type="region of interest" description="Disordered" evidence="1">
    <location>
        <begin position="357"/>
        <end position="534"/>
    </location>
</feature>
<feature type="compositionally biased region" description="Polar residues" evidence="1">
    <location>
        <begin position="53"/>
        <end position="70"/>
    </location>
</feature>
<evidence type="ECO:0000313" key="3">
    <source>
        <dbReference type="Proteomes" id="UP000887226"/>
    </source>
</evidence>
<feature type="compositionally biased region" description="Polar residues" evidence="1">
    <location>
        <begin position="408"/>
        <end position="421"/>
    </location>
</feature>
<dbReference type="Proteomes" id="UP000887226">
    <property type="component" value="Unassembled WGS sequence"/>
</dbReference>
<feature type="compositionally biased region" description="Polar residues" evidence="1">
    <location>
        <begin position="629"/>
        <end position="640"/>
    </location>
</feature>
<dbReference type="EMBL" id="MU253906">
    <property type="protein sequence ID" value="KAG9244426.1"/>
    <property type="molecule type" value="Genomic_DNA"/>
</dbReference>
<feature type="region of interest" description="Disordered" evidence="1">
    <location>
        <begin position="935"/>
        <end position="970"/>
    </location>
</feature>
<gene>
    <name evidence="2" type="ORF">BJ878DRAFT_421399</name>
</gene>
<feature type="compositionally biased region" description="Polar residues" evidence="1">
    <location>
        <begin position="766"/>
        <end position="781"/>
    </location>
</feature>
<reference evidence="2" key="1">
    <citation type="journal article" date="2021" name="IMA Fungus">
        <title>Genomic characterization of three marine fungi, including Emericellopsis atlantica sp. nov. with signatures of a generalist lifestyle and marine biomass degradation.</title>
        <authorList>
            <person name="Hagestad O.C."/>
            <person name="Hou L."/>
            <person name="Andersen J.H."/>
            <person name="Hansen E.H."/>
            <person name="Altermark B."/>
            <person name="Li C."/>
            <person name="Kuhnert E."/>
            <person name="Cox R.J."/>
            <person name="Crous P.W."/>
            <person name="Spatafora J.W."/>
            <person name="Lail K."/>
            <person name="Amirebrahimi M."/>
            <person name="Lipzen A."/>
            <person name="Pangilinan J."/>
            <person name="Andreopoulos W."/>
            <person name="Hayes R.D."/>
            <person name="Ng V."/>
            <person name="Grigoriev I.V."/>
            <person name="Jackson S.A."/>
            <person name="Sutton T.D.S."/>
            <person name="Dobson A.D.W."/>
            <person name="Rama T."/>
        </authorList>
    </citation>
    <scope>NUCLEOTIDE SEQUENCE</scope>
    <source>
        <strain evidence="2">TRa3180A</strain>
    </source>
</reference>
<feature type="region of interest" description="Disordered" evidence="1">
    <location>
        <begin position="1"/>
        <end position="169"/>
    </location>
</feature>
<feature type="region of interest" description="Disordered" evidence="1">
    <location>
        <begin position="760"/>
        <end position="789"/>
    </location>
</feature>
<evidence type="ECO:0000256" key="1">
    <source>
        <dbReference type="SAM" id="MobiDB-lite"/>
    </source>
</evidence>
<feature type="compositionally biased region" description="Basic and acidic residues" evidence="1">
    <location>
        <begin position="152"/>
        <end position="161"/>
    </location>
</feature>
<protein>
    <submittedName>
        <fullName evidence="2">Uncharacterized protein</fullName>
    </submittedName>
</protein>
<name>A0A9P8CGG6_9HELO</name>
<feature type="compositionally biased region" description="Polar residues" evidence="1">
    <location>
        <begin position="517"/>
        <end position="534"/>
    </location>
</feature>
<dbReference type="AlphaFoldDB" id="A0A9P8CGG6"/>
<dbReference type="OrthoDB" id="3870679at2759"/>
<feature type="compositionally biased region" description="Polar residues" evidence="1">
    <location>
        <begin position="97"/>
        <end position="117"/>
    </location>
</feature>
<feature type="compositionally biased region" description="Low complexity" evidence="1">
    <location>
        <begin position="440"/>
        <end position="456"/>
    </location>
</feature>
<feature type="compositionally biased region" description="Polar residues" evidence="1">
    <location>
        <begin position="372"/>
        <end position="393"/>
    </location>
</feature>